<dbReference type="EMBL" id="CP133720">
    <property type="protein sequence ID" value="WMW81454.1"/>
    <property type="molecule type" value="Genomic_DNA"/>
</dbReference>
<keyword evidence="4" id="KW-1185">Reference proteome</keyword>
<evidence type="ECO:0000313" key="3">
    <source>
        <dbReference type="EMBL" id="WMW81454.1"/>
    </source>
</evidence>
<sequence length="565" mass="63495">MLKTLFSIFKKENTPTRALDVASTKGNTAHQSGSPQANSVPQPFTREQIDELFTRAGQSLDRGDTVTALDMYLTVLKHVPDFEKAHVMAGFLYQQRGNLTQAKHHLQTALSLNPQLADAHYLLGVIASAEGQRDVLRHNYRASLKLSPHQEHIYLALAFDLHQTQELDASISVAKEGLLCFPNSKPLWASLGNFYYLQKDMLAAHDAYVQARQEDNLDLGLEYNYAMVLSILGQPMNAMEALDRIIKRDPQHVMAHFQRGVLSLQCGQFKEGWQEFEWRWQMPALREVRFKSARERWDGSQDLRDKTILVLSEQGYGDTIQFCRFIPELASRGAQVIFVVLGPLKELMVQIPSVAILLDETAPLPEYDYYCELMSLPRALGIELGDIPNQPSYLAAPVTSVQKWKGILGATDRMRVGFVWSGNPQHANDAYRSIPLTEARAAFAFDAEFIVLVKDLNPDAKADLDSVPQVRHFGAQVGGFADTAALIDQVDVVLTVDTSVAHLAGAMGKRTYVLLSYHADWRWLLEREDSPWYPSVTLVRQGFGQPWSAVIDHTCAEILKLPRLH</sequence>
<reference evidence="3" key="1">
    <citation type="submission" date="2023-09" db="EMBL/GenBank/DDBJ databases">
        <title>Undibacterium sp. 20NA77.5 isolated from freshwater.</title>
        <authorList>
            <person name="Le V."/>
            <person name="Ko S.-R."/>
            <person name="Ahn C.-Y."/>
            <person name="Oh H.-M."/>
        </authorList>
    </citation>
    <scope>NUCLEOTIDE SEQUENCE</scope>
    <source>
        <strain evidence="3">20NA77.5</strain>
    </source>
</reference>
<evidence type="ECO:0000313" key="4">
    <source>
        <dbReference type="Proteomes" id="UP001181355"/>
    </source>
</evidence>
<keyword evidence="1" id="KW-0802">TPR repeat</keyword>
<proteinExistence type="predicted"/>
<dbReference type="InterPro" id="IPR052943">
    <property type="entry name" value="TMTC_O-mannosyl-trnsfr"/>
</dbReference>
<dbReference type="SUPFAM" id="SSF48452">
    <property type="entry name" value="TPR-like"/>
    <property type="match status" value="1"/>
</dbReference>
<dbReference type="Pfam" id="PF13414">
    <property type="entry name" value="TPR_11"/>
    <property type="match status" value="1"/>
</dbReference>
<name>A0ABY9RKU2_9BURK</name>
<dbReference type="InterPro" id="IPR011990">
    <property type="entry name" value="TPR-like_helical_dom_sf"/>
</dbReference>
<dbReference type="Proteomes" id="UP001181355">
    <property type="component" value="Chromosome"/>
</dbReference>
<protein>
    <submittedName>
        <fullName evidence="3">Tetratricopeptide repeat protein</fullName>
    </submittedName>
</protein>
<dbReference type="PANTHER" id="PTHR44809">
    <property type="match status" value="1"/>
</dbReference>
<organism evidence="3 4">
    <name type="scientific">Undibacterium cyanobacteriorum</name>
    <dbReference type="NCBI Taxonomy" id="3073561"/>
    <lineage>
        <taxon>Bacteria</taxon>
        <taxon>Pseudomonadati</taxon>
        <taxon>Pseudomonadota</taxon>
        <taxon>Betaproteobacteria</taxon>
        <taxon>Burkholderiales</taxon>
        <taxon>Oxalobacteraceae</taxon>
        <taxon>Undibacterium</taxon>
    </lineage>
</organism>
<feature type="compositionally biased region" description="Polar residues" evidence="2">
    <location>
        <begin position="24"/>
        <end position="42"/>
    </location>
</feature>
<dbReference type="Gene3D" id="1.25.40.10">
    <property type="entry name" value="Tetratricopeptide repeat domain"/>
    <property type="match status" value="1"/>
</dbReference>
<dbReference type="InterPro" id="IPR019734">
    <property type="entry name" value="TPR_rpt"/>
</dbReference>
<feature type="repeat" description="TPR" evidence="1">
    <location>
        <begin position="83"/>
        <end position="116"/>
    </location>
</feature>
<feature type="region of interest" description="Disordered" evidence="2">
    <location>
        <begin position="21"/>
        <end position="43"/>
    </location>
</feature>
<dbReference type="Gene3D" id="3.40.50.2000">
    <property type="entry name" value="Glycogen Phosphorylase B"/>
    <property type="match status" value="1"/>
</dbReference>
<dbReference type="PANTHER" id="PTHR44809:SF1">
    <property type="entry name" value="PROTEIN O-MANNOSYL-TRANSFERASE TMTC1"/>
    <property type="match status" value="1"/>
</dbReference>
<dbReference type="SUPFAM" id="SSF53756">
    <property type="entry name" value="UDP-Glycosyltransferase/glycogen phosphorylase"/>
    <property type="match status" value="1"/>
</dbReference>
<dbReference type="PROSITE" id="PS50005">
    <property type="entry name" value="TPR"/>
    <property type="match status" value="1"/>
</dbReference>
<evidence type="ECO:0000256" key="2">
    <source>
        <dbReference type="SAM" id="MobiDB-lite"/>
    </source>
</evidence>
<gene>
    <name evidence="3" type="ORF">RF679_04025</name>
</gene>
<dbReference type="RefSeq" id="WP_309482933.1">
    <property type="nucleotide sequence ID" value="NZ_CP133720.1"/>
</dbReference>
<accession>A0ABY9RKU2</accession>
<dbReference type="SMART" id="SM00028">
    <property type="entry name" value="TPR"/>
    <property type="match status" value="4"/>
</dbReference>
<evidence type="ECO:0000256" key="1">
    <source>
        <dbReference type="PROSITE-ProRule" id="PRU00339"/>
    </source>
</evidence>